<dbReference type="PANTHER" id="PTHR10270">
    <property type="entry name" value="SOX TRANSCRIPTION FACTOR"/>
    <property type="match status" value="1"/>
</dbReference>
<feature type="domain" description="HMG box" evidence="6">
    <location>
        <begin position="50"/>
        <end position="118"/>
    </location>
</feature>
<dbReference type="Proteomes" id="UP001160148">
    <property type="component" value="Unassembled WGS sequence"/>
</dbReference>
<sequence>MVPKQETICIIDSPDNNTDRPLFGSRLVDENSTTPYSDATQTKKNNPNHIKRPMNAFMVWSQLERRKICSDQPDMHNAEISKMLGVRWRKLTDEQRKPFIEEAEKLRLMHLKEYPDYKYRPRKRTPKNGSGNATNSSAPVTITKTTTTAVAQSKLRKNFCKKFGSAMTVSSRIASALNSGTVRVLETCRTTEPTPVGLLQDNTTSSSSSSKSFVRRNGIIQVNRMSPVNPDRLKYHFTIDTAKGNSSKDAAEVRVPASVHAKVPTSPTCDSPNSPESATFYDDSPLTCSFDVVKPLKIKLLNTSLNTSATITVLADVDDDDCNEDCDNNSANANAMLLSPGSAASLMSARQIDQQLHQQHHHQQHNHLNNQSSADLLARTLMKDDHLLIKAEPSHPSPSSSSMSAVAQSSYFSVKQEPMDCDSESAALGRVGENPSLGRVGENPSLADLECLDDLIQMPSDFKMDIDCLSSDMDNGSVRQSSHLEFTCTSDMTDILSHMGVTPDWEDVRGIINDC</sequence>
<evidence type="ECO:0000259" key="6">
    <source>
        <dbReference type="PROSITE" id="PS50118"/>
    </source>
</evidence>
<proteinExistence type="predicted"/>
<keyword evidence="2 4" id="KW-0238">DNA-binding</keyword>
<comment type="subcellular location">
    <subcellularLocation>
        <location evidence="1">Nucleus</location>
    </subcellularLocation>
</comment>
<comment type="caution">
    <text evidence="7">The sequence shown here is derived from an EMBL/GenBank/DDBJ whole genome shotgun (WGS) entry which is preliminary data.</text>
</comment>
<feature type="compositionally biased region" description="Polar residues" evidence="5">
    <location>
        <begin position="30"/>
        <end position="48"/>
    </location>
</feature>
<dbReference type="PANTHER" id="PTHR10270:SF323">
    <property type="entry name" value="TRANSCRIPTION FACTOR SOX-14-RELATED"/>
    <property type="match status" value="1"/>
</dbReference>
<dbReference type="InterPro" id="IPR009071">
    <property type="entry name" value="HMG_box_dom"/>
</dbReference>
<dbReference type="GO" id="GO:0007420">
    <property type="term" value="P:brain development"/>
    <property type="evidence" value="ECO:0007669"/>
    <property type="project" value="TreeGrafter"/>
</dbReference>
<feature type="region of interest" description="Disordered" evidence="5">
    <location>
        <begin position="28"/>
        <end position="49"/>
    </location>
</feature>
<dbReference type="SUPFAM" id="SSF47095">
    <property type="entry name" value="HMG-box"/>
    <property type="match status" value="1"/>
</dbReference>
<evidence type="ECO:0000256" key="2">
    <source>
        <dbReference type="ARBA" id="ARBA00023125"/>
    </source>
</evidence>
<dbReference type="GO" id="GO:0000978">
    <property type="term" value="F:RNA polymerase II cis-regulatory region sequence-specific DNA binding"/>
    <property type="evidence" value="ECO:0007669"/>
    <property type="project" value="TreeGrafter"/>
</dbReference>
<feature type="region of interest" description="Disordered" evidence="5">
    <location>
        <begin position="119"/>
        <end position="139"/>
    </location>
</feature>
<dbReference type="FunFam" id="1.10.30.10:FF:000002">
    <property type="entry name" value="transcription factor Sox-2"/>
    <property type="match status" value="1"/>
</dbReference>
<dbReference type="Gene3D" id="1.10.30.10">
    <property type="entry name" value="High mobility group box domain"/>
    <property type="match status" value="1"/>
</dbReference>
<protein>
    <recommendedName>
        <fullName evidence="6">HMG box domain-containing protein</fullName>
    </recommendedName>
</protein>
<dbReference type="InterPro" id="IPR050140">
    <property type="entry name" value="SRY-related_HMG-box_TF-like"/>
</dbReference>
<dbReference type="GO" id="GO:0001228">
    <property type="term" value="F:DNA-binding transcription activator activity, RNA polymerase II-specific"/>
    <property type="evidence" value="ECO:0007669"/>
    <property type="project" value="TreeGrafter"/>
</dbReference>
<dbReference type="Pfam" id="PF00505">
    <property type="entry name" value="HMG_box"/>
    <property type="match status" value="1"/>
</dbReference>
<dbReference type="EMBL" id="CARXXK010000001">
    <property type="protein sequence ID" value="CAI6348629.1"/>
    <property type="molecule type" value="Genomic_DNA"/>
</dbReference>
<accession>A0AAV0VWS6</accession>
<evidence type="ECO:0000256" key="3">
    <source>
        <dbReference type="ARBA" id="ARBA00023242"/>
    </source>
</evidence>
<reference evidence="7 8" key="1">
    <citation type="submission" date="2023-01" db="EMBL/GenBank/DDBJ databases">
        <authorList>
            <person name="Whitehead M."/>
        </authorList>
    </citation>
    <scope>NUCLEOTIDE SEQUENCE [LARGE SCALE GENOMIC DNA]</scope>
</reference>
<dbReference type="GO" id="GO:0030182">
    <property type="term" value="P:neuron differentiation"/>
    <property type="evidence" value="ECO:0007669"/>
    <property type="project" value="TreeGrafter"/>
</dbReference>
<evidence type="ECO:0000313" key="7">
    <source>
        <dbReference type="EMBL" id="CAI6348629.1"/>
    </source>
</evidence>
<dbReference type="PROSITE" id="PS50118">
    <property type="entry name" value="HMG_BOX_2"/>
    <property type="match status" value="1"/>
</dbReference>
<feature type="DNA-binding region" description="HMG box" evidence="4">
    <location>
        <begin position="50"/>
        <end position="118"/>
    </location>
</feature>
<dbReference type="CDD" id="cd22029">
    <property type="entry name" value="HMG-box_SoxC"/>
    <property type="match status" value="1"/>
</dbReference>
<evidence type="ECO:0000256" key="5">
    <source>
        <dbReference type="SAM" id="MobiDB-lite"/>
    </source>
</evidence>
<dbReference type="GO" id="GO:0000122">
    <property type="term" value="P:negative regulation of transcription by RNA polymerase II"/>
    <property type="evidence" value="ECO:0007669"/>
    <property type="project" value="TreeGrafter"/>
</dbReference>
<dbReference type="AlphaFoldDB" id="A0AAV0VWS6"/>
<dbReference type="SMART" id="SM00398">
    <property type="entry name" value="HMG"/>
    <property type="match status" value="1"/>
</dbReference>
<keyword evidence="8" id="KW-1185">Reference proteome</keyword>
<dbReference type="GO" id="GO:0005634">
    <property type="term" value="C:nucleus"/>
    <property type="evidence" value="ECO:0007669"/>
    <property type="project" value="UniProtKB-SubCell"/>
</dbReference>
<evidence type="ECO:0000256" key="4">
    <source>
        <dbReference type="PROSITE-ProRule" id="PRU00267"/>
    </source>
</evidence>
<dbReference type="InterPro" id="IPR036910">
    <property type="entry name" value="HMG_box_dom_sf"/>
</dbReference>
<name>A0AAV0VWS6_9HEMI</name>
<evidence type="ECO:0000313" key="8">
    <source>
        <dbReference type="Proteomes" id="UP001160148"/>
    </source>
</evidence>
<gene>
    <name evidence="7" type="ORF">MEUPH1_LOCUS5286</name>
</gene>
<organism evidence="7 8">
    <name type="scientific">Macrosiphum euphorbiae</name>
    <name type="common">potato aphid</name>
    <dbReference type="NCBI Taxonomy" id="13131"/>
    <lineage>
        <taxon>Eukaryota</taxon>
        <taxon>Metazoa</taxon>
        <taxon>Ecdysozoa</taxon>
        <taxon>Arthropoda</taxon>
        <taxon>Hexapoda</taxon>
        <taxon>Insecta</taxon>
        <taxon>Pterygota</taxon>
        <taxon>Neoptera</taxon>
        <taxon>Paraneoptera</taxon>
        <taxon>Hemiptera</taxon>
        <taxon>Sternorrhyncha</taxon>
        <taxon>Aphidomorpha</taxon>
        <taxon>Aphidoidea</taxon>
        <taxon>Aphididae</taxon>
        <taxon>Macrosiphini</taxon>
        <taxon>Macrosiphum</taxon>
    </lineage>
</organism>
<keyword evidence="3 4" id="KW-0539">Nucleus</keyword>
<feature type="compositionally biased region" description="Polar residues" evidence="5">
    <location>
        <begin position="127"/>
        <end position="139"/>
    </location>
</feature>
<evidence type="ECO:0000256" key="1">
    <source>
        <dbReference type="ARBA" id="ARBA00004123"/>
    </source>
</evidence>